<feature type="signal peptide" evidence="5">
    <location>
        <begin position="1"/>
        <end position="24"/>
    </location>
</feature>
<dbReference type="InterPro" id="IPR000010">
    <property type="entry name" value="Cystatin_dom"/>
</dbReference>
<dbReference type="InterPro" id="IPR046350">
    <property type="entry name" value="Cystatin_sf"/>
</dbReference>
<feature type="chain" id="PRO_5013982637" description="Cystatin domain-containing protein" evidence="5">
    <location>
        <begin position="25"/>
        <end position="115"/>
    </location>
</feature>
<dbReference type="Gramene" id="KQK22993">
    <property type="protein sequence ID" value="KQK22993"/>
    <property type="gene ID" value="BRADI_1g70540v3"/>
</dbReference>
<dbReference type="KEGG" id="bdi:100829261"/>
<keyword evidence="4" id="KW-0611">Plant defense</keyword>
<keyword evidence="9" id="KW-1185">Reference proteome</keyword>
<dbReference type="GO" id="GO:0006952">
    <property type="term" value="P:defense response"/>
    <property type="evidence" value="ECO:0007669"/>
    <property type="project" value="UniProtKB-KW"/>
</dbReference>
<dbReference type="GO" id="GO:0004869">
    <property type="term" value="F:cysteine-type endopeptidase inhibitor activity"/>
    <property type="evidence" value="ECO:0007669"/>
    <property type="project" value="UniProtKB-KW"/>
</dbReference>
<evidence type="ECO:0000259" key="6">
    <source>
        <dbReference type="Pfam" id="PF16845"/>
    </source>
</evidence>
<feature type="domain" description="Cystatin" evidence="6">
    <location>
        <begin position="40"/>
        <end position="112"/>
    </location>
</feature>
<evidence type="ECO:0000256" key="5">
    <source>
        <dbReference type="SAM" id="SignalP"/>
    </source>
</evidence>
<evidence type="ECO:0000313" key="9">
    <source>
        <dbReference type="Proteomes" id="UP000008810"/>
    </source>
</evidence>
<protein>
    <recommendedName>
        <fullName evidence="6">Cystatin domain-containing protein</fullName>
    </recommendedName>
</protein>
<evidence type="ECO:0000256" key="3">
    <source>
        <dbReference type="ARBA" id="ARBA00022704"/>
    </source>
</evidence>
<dbReference type="Gene3D" id="3.10.450.10">
    <property type="match status" value="1"/>
</dbReference>
<dbReference type="InterPro" id="IPR027214">
    <property type="entry name" value="Cystatin"/>
</dbReference>
<dbReference type="Proteomes" id="UP000008810">
    <property type="component" value="Chromosome 1"/>
</dbReference>
<evidence type="ECO:0000313" key="7">
    <source>
        <dbReference type="EMBL" id="KQK22993.1"/>
    </source>
</evidence>
<dbReference type="EMBL" id="CM000880">
    <property type="protein sequence ID" value="KQK22993.1"/>
    <property type="molecule type" value="Genomic_DNA"/>
</dbReference>
<keyword evidence="5" id="KW-0732">Signal</keyword>
<gene>
    <name evidence="8" type="primary">LOC100829261</name>
    <name evidence="7" type="ORF">BRADI_1g70540v3</name>
</gene>
<dbReference type="OMA" id="RYHFVII"/>
<sequence>MRTSSLLLLAIVTIVAVVYPVATSARQLYYPIEGEVIDTPFFQNLGGWAVTEHVKQANDGLKFVKVFSGEKQQLLTGVRYHFVIISLNGNGSTGRYDAELIDSNTRKLISFAPAN</sequence>
<organism evidence="8">
    <name type="scientific">Brachypodium distachyon</name>
    <name type="common">Purple false brome</name>
    <name type="synonym">Trachynia distachya</name>
    <dbReference type="NCBI Taxonomy" id="15368"/>
    <lineage>
        <taxon>Eukaryota</taxon>
        <taxon>Viridiplantae</taxon>
        <taxon>Streptophyta</taxon>
        <taxon>Embryophyta</taxon>
        <taxon>Tracheophyta</taxon>
        <taxon>Spermatophyta</taxon>
        <taxon>Magnoliopsida</taxon>
        <taxon>Liliopsida</taxon>
        <taxon>Poales</taxon>
        <taxon>Poaceae</taxon>
        <taxon>BOP clade</taxon>
        <taxon>Pooideae</taxon>
        <taxon>Stipodae</taxon>
        <taxon>Brachypodieae</taxon>
        <taxon>Brachypodium</taxon>
    </lineage>
</organism>
<dbReference type="AlphaFoldDB" id="I1H8A9"/>
<reference evidence="7 8" key="1">
    <citation type="journal article" date="2010" name="Nature">
        <title>Genome sequencing and analysis of the model grass Brachypodium distachyon.</title>
        <authorList>
            <consortium name="International Brachypodium Initiative"/>
        </authorList>
    </citation>
    <scope>NUCLEOTIDE SEQUENCE [LARGE SCALE GENOMIC DNA]</scope>
    <source>
        <strain evidence="7 8">Bd21</strain>
    </source>
</reference>
<evidence type="ECO:0000256" key="4">
    <source>
        <dbReference type="ARBA" id="ARBA00022821"/>
    </source>
</evidence>
<accession>I1H8A9</accession>
<comment type="similarity">
    <text evidence="1">Belongs to the cystatin family. Phytocystatin subfamily.</text>
</comment>
<reference evidence="8" key="3">
    <citation type="submission" date="2018-08" db="UniProtKB">
        <authorList>
            <consortium name="EnsemblPlants"/>
        </authorList>
    </citation>
    <scope>IDENTIFICATION</scope>
    <source>
        <strain evidence="8">cv. Bd21</strain>
    </source>
</reference>
<proteinExistence type="inferred from homology"/>
<evidence type="ECO:0000313" key="8">
    <source>
        <dbReference type="EnsemblPlants" id="KQK22993"/>
    </source>
</evidence>
<dbReference type="GeneID" id="100829261"/>
<dbReference type="EnsemblPlants" id="KQK22993">
    <property type="protein sequence ID" value="KQK22993"/>
    <property type="gene ID" value="BRADI_1g70540v3"/>
</dbReference>
<dbReference type="OrthoDB" id="752087at2759"/>
<evidence type="ECO:0000256" key="2">
    <source>
        <dbReference type="ARBA" id="ARBA00022690"/>
    </source>
</evidence>
<keyword evidence="2" id="KW-0646">Protease inhibitor</keyword>
<dbReference type="HOGENOM" id="CLU_113093_2_1_1"/>
<dbReference type="PANTHER" id="PTHR47116">
    <property type="entry name" value="PHLOEM FILAMENT PROTEIN"/>
    <property type="match status" value="1"/>
</dbReference>
<dbReference type="RefSeq" id="XP_003561919.1">
    <property type="nucleotide sequence ID" value="XM_003561871.3"/>
</dbReference>
<dbReference type="Pfam" id="PF16845">
    <property type="entry name" value="SQAPI"/>
    <property type="match status" value="1"/>
</dbReference>
<reference evidence="7" key="2">
    <citation type="submission" date="2017-06" db="EMBL/GenBank/DDBJ databases">
        <title>WGS assembly of Brachypodium distachyon.</title>
        <authorList>
            <consortium name="The International Brachypodium Initiative"/>
            <person name="Lucas S."/>
            <person name="Harmon-Smith M."/>
            <person name="Lail K."/>
            <person name="Tice H."/>
            <person name="Grimwood J."/>
            <person name="Bruce D."/>
            <person name="Barry K."/>
            <person name="Shu S."/>
            <person name="Lindquist E."/>
            <person name="Wang M."/>
            <person name="Pitluck S."/>
            <person name="Vogel J.P."/>
            <person name="Garvin D.F."/>
            <person name="Mockler T.C."/>
            <person name="Schmutz J."/>
            <person name="Rokhsar D."/>
            <person name="Bevan M.W."/>
        </authorList>
    </citation>
    <scope>NUCLEOTIDE SEQUENCE</scope>
    <source>
        <strain evidence="7">Bd21</strain>
    </source>
</reference>
<name>I1H8A9_BRADI</name>
<keyword evidence="3" id="KW-0789">Thiol protease inhibitor</keyword>
<evidence type="ECO:0000256" key="1">
    <source>
        <dbReference type="ARBA" id="ARBA00007233"/>
    </source>
</evidence>
<dbReference type="SUPFAM" id="SSF54403">
    <property type="entry name" value="Cystatin/monellin"/>
    <property type="match status" value="1"/>
</dbReference>